<keyword evidence="6 7" id="KW-0998">Cell outer membrane</keyword>
<gene>
    <name evidence="10" type="ORF">SAMN04488023_1204</name>
</gene>
<dbReference type="Gene3D" id="2.40.170.20">
    <property type="entry name" value="TonB-dependent receptor, beta-barrel domain"/>
    <property type="match status" value="1"/>
</dbReference>
<protein>
    <submittedName>
        <fullName evidence="10">TonB-linked outer membrane protein, SusC/RagA family</fullName>
    </submittedName>
</protein>
<keyword evidence="4 7" id="KW-0812">Transmembrane</keyword>
<dbReference type="RefSeq" id="WP_090885948.1">
    <property type="nucleotide sequence ID" value="NZ_FOGG01000020.1"/>
</dbReference>
<dbReference type="InterPro" id="IPR036942">
    <property type="entry name" value="Beta-barrel_TonB_sf"/>
</dbReference>
<dbReference type="GO" id="GO:0009279">
    <property type="term" value="C:cell outer membrane"/>
    <property type="evidence" value="ECO:0007669"/>
    <property type="project" value="UniProtKB-SubCell"/>
</dbReference>
<evidence type="ECO:0000256" key="7">
    <source>
        <dbReference type="PROSITE-ProRule" id="PRU01360"/>
    </source>
</evidence>
<evidence type="ECO:0000256" key="4">
    <source>
        <dbReference type="ARBA" id="ARBA00022692"/>
    </source>
</evidence>
<evidence type="ECO:0000313" key="10">
    <source>
        <dbReference type="EMBL" id="SER89879.1"/>
    </source>
</evidence>
<dbReference type="Pfam" id="PF07715">
    <property type="entry name" value="Plug"/>
    <property type="match status" value="1"/>
</dbReference>
<keyword evidence="5 7" id="KW-0472">Membrane</keyword>
<evidence type="ECO:0000313" key="11">
    <source>
        <dbReference type="Proteomes" id="UP000199572"/>
    </source>
</evidence>
<dbReference type="InterPro" id="IPR023996">
    <property type="entry name" value="TonB-dep_OMP_SusC/RagA"/>
</dbReference>
<dbReference type="Pfam" id="PF13715">
    <property type="entry name" value="CarbopepD_reg_2"/>
    <property type="match status" value="1"/>
</dbReference>
<dbReference type="InterPro" id="IPR008969">
    <property type="entry name" value="CarboxyPept-like_regulatory"/>
</dbReference>
<evidence type="ECO:0000256" key="5">
    <source>
        <dbReference type="ARBA" id="ARBA00023136"/>
    </source>
</evidence>
<keyword evidence="3 7" id="KW-1134">Transmembrane beta strand</keyword>
<comment type="subcellular location">
    <subcellularLocation>
        <location evidence="1 7">Cell outer membrane</location>
        <topology evidence="1 7">Multi-pass membrane protein</topology>
    </subcellularLocation>
</comment>
<dbReference type="SUPFAM" id="SSF49464">
    <property type="entry name" value="Carboxypeptidase regulatory domain-like"/>
    <property type="match status" value="1"/>
</dbReference>
<dbReference type="InterPro" id="IPR037066">
    <property type="entry name" value="Plug_dom_sf"/>
</dbReference>
<name>A0A1H9SZJ7_9SPHI</name>
<evidence type="ECO:0000256" key="2">
    <source>
        <dbReference type="ARBA" id="ARBA00022448"/>
    </source>
</evidence>
<evidence type="ECO:0000259" key="9">
    <source>
        <dbReference type="Pfam" id="PF07715"/>
    </source>
</evidence>
<sequence length="997" mass="109015">MKKTIIFIVLATLCPILKLSAQTNNQISGRVVTANDGKALPSATINIKNSNVTVQSAKDGTFTILAKTASGTLTIRYTGYQSQEIGFNTNTKTLEIKMQEANNSFDDIQVIGYGKTTKRLNTGSISTINAKQIEEQPVTNVLSALSGRMPGVFIQTTNGLPGGNISVQIRGKGSIAAGTDPLYIVDGVPFEGASPNGTNNAVSTNNIAGNISPLNNINPSDIESINVLKDADATAIYGSRGANGVVLITTKKAKAGETQYSFNLQQGFSRAASSPKLMNLQQYLEVRREAFQNDNRIPSADPTSTNYAPDLTLWSQTEGTDWPAYLLDNTASFTDLQGSISGGKNNTTFSVSGNYRSEGAILAGVNNFQRGGIQTQLNHTSSNGKFTLNARSSLTKQSSVFANPVLNLDRSYLRPPNFPLLLANGEINWYGNSNIQAELDATSKTSTDNIISNLALSYQLLPSLSLKLNSGYTKTSYNQKLIFPSSSLPPGSLNTTSFSQNSGQSFIVEPQIDYHIRIKELSVNLMAGATYQNRTNDSQFIKANDFKVASLMEDLGSAYTIESRQNTYSHYKYASIFGRINLNLKNQYLINATIRRDGSSRFGPGNRYGNFGSIGAAWVFSNNEFIKDNLSWISHGKIRGSIGTSGNDQIGDYQYLSTYSSPGGNLYQDGVTIRPSRISNDDFHWESTTKANIGLEIGLFKEKVLLTADYYRSTSRDQLVSYSLPRLTGFSEYQANLPAVILNTGLEMSIELKIINRSNLNWSAQGNISIPKNRLLSFENFENSSYAQLYKIGEDLTRIRGYQTLGVDPATGNMIYAGQDGNASTTPFDNFTLGKLTPDFYGGFGSSLTYQNFELNVFAQFVRQQSKGDLKRLPGTGVFNNFALTYQRWTPSNRSTTVPKATLASTGVIYPNSSANVFNTSYLRLKNISLSYRFKEAFLKQIKVNSLRLYAEAQNLFTIWNSDAAVFDPESGVVSTTALGRNIPPVKTIVLGLQLNF</sequence>
<dbReference type="InterPro" id="IPR012910">
    <property type="entry name" value="Plug_dom"/>
</dbReference>
<dbReference type="Gene3D" id="2.170.130.10">
    <property type="entry name" value="TonB-dependent receptor, plug domain"/>
    <property type="match status" value="1"/>
</dbReference>
<comment type="similarity">
    <text evidence="7">Belongs to the TonB-dependent receptor family.</text>
</comment>
<keyword evidence="11" id="KW-1185">Reference proteome</keyword>
<accession>A0A1H9SZJ7</accession>
<dbReference type="NCBIfam" id="TIGR04057">
    <property type="entry name" value="SusC_RagA_signa"/>
    <property type="match status" value="1"/>
</dbReference>
<dbReference type="PROSITE" id="PS52016">
    <property type="entry name" value="TONB_DEPENDENT_REC_3"/>
    <property type="match status" value="1"/>
</dbReference>
<dbReference type="EMBL" id="FOGG01000020">
    <property type="protein sequence ID" value="SER89879.1"/>
    <property type="molecule type" value="Genomic_DNA"/>
</dbReference>
<dbReference type="Proteomes" id="UP000199572">
    <property type="component" value="Unassembled WGS sequence"/>
</dbReference>
<keyword evidence="2 7" id="KW-0813">Transport</keyword>
<evidence type="ECO:0000256" key="3">
    <source>
        <dbReference type="ARBA" id="ARBA00022452"/>
    </source>
</evidence>
<dbReference type="OrthoDB" id="9768177at2"/>
<evidence type="ECO:0000256" key="1">
    <source>
        <dbReference type="ARBA" id="ARBA00004571"/>
    </source>
</evidence>
<dbReference type="STRING" id="390241.SAMN04488023_1204"/>
<dbReference type="InterPro" id="IPR039426">
    <property type="entry name" value="TonB-dep_rcpt-like"/>
</dbReference>
<proteinExistence type="inferred from homology"/>
<dbReference type="NCBIfam" id="TIGR04056">
    <property type="entry name" value="OMP_RagA_SusC"/>
    <property type="match status" value="1"/>
</dbReference>
<evidence type="ECO:0000256" key="8">
    <source>
        <dbReference type="SAM" id="SignalP"/>
    </source>
</evidence>
<organism evidence="10 11">
    <name type="scientific">Pedobacter rhizosphaerae</name>
    <dbReference type="NCBI Taxonomy" id="390241"/>
    <lineage>
        <taxon>Bacteria</taxon>
        <taxon>Pseudomonadati</taxon>
        <taxon>Bacteroidota</taxon>
        <taxon>Sphingobacteriia</taxon>
        <taxon>Sphingobacteriales</taxon>
        <taxon>Sphingobacteriaceae</taxon>
        <taxon>Pedobacter</taxon>
    </lineage>
</organism>
<keyword evidence="8" id="KW-0732">Signal</keyword>
<dbReference type="Gene3D" id="2.60.40.1120">
    <property type="entry name" value="Carboxypeptidase-like, regulatory domain"/>
    <property type="match status" value="1"/>
</dbReference>
<feature type="chain" id="PRO_5011680670" evidence="8">
    <location>
        <begin position="22"/>
        <end position="997"/>
    </location>
</feature>
<dbReference type="InterPro" id="IPR023997">
    <property type="entry name" value="TonB-dep_OMP_SusC/RagA_CS"/>
</dbReference>
<evidence type="ECO:0000256" key="6">
    <source>
        <dbReference type="ARBA" id="ARBA00023237"/>
    </source>
</evidence>
<dbReference type="SUPFAM" id="SSF56935">
    <property type="entry name" value="Porins"/>
    <property type="match status" value="1"/>
</dbReference>
<reference evidence="10 11" key="1">
    <citation type="submission" date="2016-10" db="EMBL/GenBank/DDBJ databases">
        <authorList>
            <person name="de Groot N.N."/>
        </authorList>
    </citation>
    <scope>NUCLEOTIDE SEQUENCE [LARGE SCALE GENOMIC DNA]</scope>
    <source>
        <strain evidence="10 11">DSM 18610</strain>
    </source>
</reference>
<feature type="signal peptide" evidence="8">
    <location>
        <begin position="1"/>
        <end position="21"/>
    </location>
</feature>
<dbReference type="AlphaFoldDB" id="A0A1H9SZJ7"/>
<feature type="domain" description="TonB-dependent receptor plug" evidence="9">
    <location>
        <begin position="119"/>
        <end position="245"/>
    </location>
</feature>